<keyword evidence="3 7" id="KW-0732">Signal</keyword>
<dbReference type="Proteomes" id="UP000077875">
    <property type="component" value="Chromosome"/>
</dbReference>
<feature type="domain" description="Thioredoxin-like fold" evidence="9">
    <location>
        <begin position="99"/>
        <end position="222"/>
    </location>
</feature>
<evidence type="ECO:0000256" key="5">
    <source>
        <dbReference type="ARBA" id="ARBA00023157"/>
    </source>
</evidence>
<dbReference type="InterPro" id="IPR036249">
    <property type="entry name" value="Thioredoxin-like_sf"/>
</dbReference>
<dbReference type="PANTHER" id="PTHR35272:SF3">
    <property type="entry name" value="THIOL:DISULFIDE INTERCHANGE PROTEIN DSBC"/>
    <property type="match status" value="1"/>
</dbReference>
<keyword evidence="4 7" id="KW-0574">Periplasm</keyword>
<dbReference type="Pfam" id="PF13098">
    <property type="entry name" value="Thioredoxin_2"/>
    <property type="match status" value="1"/>
</dbReference>
<dbReference type="InterPro" id="IPR009094">
    <property type="entry name" value="DiS-bond_isomerase_DsbC/G_N_sf"/>
</dbReference>
<keyword evidence="11" id="KW-1185">Reference proteome</keyword>
<dbReference type="SUPFAM" id="SSF54423">
    <property type="entry name" value="DsbC/DsbG N-terminal domain-like"/>
    <property type="match status" value="1"/>
</dbReference>
<evidence type="ECO:0000259" key="9">
    <source>
        <dbReference type="Pfam" id="PF13098"/>
    </source>
</evidence>
<proteinExistence type="inferred from homology"/>
<evidence type="ECO:0000259" key="8">
    <source>
        <dbReference type="Pfam" id="PF10411"/>
    </source>
</evidence>
<accession>A0A172YKS8</accession>
<dbReference type="KEGG" id="haa:A5892_18875"/>
<dbReference type="EMBL" id="CP015243">
    <property type="protein sequence ID" value="ANF59786.1"/>
    <property type="molecule type" value="Genomic_DNA"/>
</dbReference>
<comment type="similarity">
    <text evidence="2 7">Belongs to the thioredoxin family. DsbC subfamily.</text>
</comment>
<organism evidence="10 11">
    <name type="scientific">Halotalea alkalilenta</name>
    <dbReference type="NCBI Taxonomy" id="376489"/>
    <lineage>
        <taxon>Bacteria</taxon>
        <taxon>Pseudomonadati</taxon>
        <taxon>Pseudomonadota</taxon>
        <taxon>Gammaproteobacteria</taxon>
        <taxon>Oceanospirillales</taxon>
        <taxon>Halomonadaceae</taxon>
        <taxon>Halotalea</taxon>
    </lineage>
</organism>
<keyword evidence="10" id="KW-0413">Isomerase</keyword>
<dbReference type="PANTHER" id="PTHR35272">
    <property type="entry name" value="THIOL:DISULFIDE INTERCHANGE PROTEIN DSBC-RELATED"/>
    <property type="match status" value="1"/>
</dbReference>
<comment type="subcellular location">
    <subcellularLocation>
        <location evidence="1 7">Periplasm</location>
    </subcellularLocation>
</comment>
<reference evidence="10 11" key="1">
    <citation type="submission" date="2016-04" db="EMBL/GenBank/DDBJ databases">
        <title>Complete Genome Sequence of Halotalea alkalilenta IHB B 13600.</title>
        <authorList>
            <person name="Swarnkar M.K."/>
            <person name="Sharma A."/>
            <person name="Kaushal K."/>
            <person name="Soni R."/>
            <person name="Rana S."/>
            <person name="Singh A.K."/>
            <person name="Gulati A."/>
        </authorList>
    </citation>
    <scope>NUCLEOTIDE SEQUENCE [LARGE SCALE GENOMIC DNA]</scope>
    <source>
        <strain evidence="10 11">IHB B 13600</strain>
    </source>
</reference>
<dbReference type="Gene3D" id="3.40.30.10">
    <property type="entry name" value="Glutaredoxin"/>
    <property type="match status" value="1"/>
</dbReference>
<keyword evidence="5" id="KW-1015">Disulfide bond</keyword>
<dbReference type="STRING" id="376489.A5892_18875"/>
<dbReference type="CDD" id="cd03020">
    <property type="entry name" value="DsbA_DsbC_DsbG"/>
    <property type="match status" value="1"/>
</dbReference>
<evidence type="ECO:0000256" key="4">
    <source>
        <dbReference type="ARBA" id="ARBA00022764"/>
    </source>
</evidence>
<comment type="function">
    <text evidence="7">Required for disulfide bond formation in some periplasmic proteins. Acts by transferring its disulfide bond to other proteins and is reduced in the process.</text>
</comment>
<protein>
    <recommendedName>
        <fullName evidence="7">Thiol:disulfide interchange protein</fullName>
    </recommendedName>
</protein>
<evidence type="ECO:0000313" key="11">
    <source>
        <dbReference type="Proteomes" id="UP000077875"/>
    </source>
</evidence>
<dbReference type="InterPro" id="IPR012336">
    <property type="entry name" value="Thioredoxin-like_fold"/>
</dbReference>
<evidence type="ECO:0000256" key="6">
    <source>
        <dbReference type="ARBA" id="ARBA00023284"/>
    </source>
</evidence>
<dbReference type="InterPro" id="IPR051470">
    <property type="entry name" value="Thiol:disulfide_interchange"/>
</dbReference>
<evidence type="ECO:0000256" key="1">
    <source>
        <dbReference type="ARBA" id="ARBA00004418"/>
    </source>
</evidence>
<gene>
    <name evidence="10" type="ORF">A5892_18875</name>
</gene>
<dbReference type="AlphaFoldDB" id="A0A172YKS8"/>
<keyword evidence="6 7" id="KW-0676">Redox-active center</keyword>
<evidence type="ECO:0000256" key="2">
    <source>
        <dbReference type="ARBA" id="ARBA00009813"/>
    </source>
</evidence>
<dbReference type="GO" id="GO:0042597">
    <property type="term" value="C:periplasmic space"/>
    <property type="evidence" value="ECO:0007669"/>
    <property type="project" value="UniProtKB-SubCell"/>
</dbReference>
<dbReference type="Gene3D" id="3.10.450.70">
    <property type="entry name" value="Disulphide bond isomerase, DsbC/G, N-terminal"/>
    <property type="match status" value="1"/>
</dbReference>
<evidence type="ECO:0000313" key="10">
    <source>
        <dbReference type="EMBL" id="ANF59786.1"/>
    </source>
</evidence>
<evidence type="ECO:0000256" key="7">
    <source>
        <dbReference type="RuleBase" id="RU364038"/>
    </source>
</evidence>
<name>A0A172YKS8_9GAMM</name>
<dbReference type="InterPro" id="IPR033954">
    <property type="entry name" value="DiS-bond_Isoase_DsbC/G"/>
</dbReference>
<dbReference type="Pfam" id="PF10411">
    <property type="entry name" value="DsbC_N"/>
    <property type="match status" value="1"/>
</dbReference>
<evidence type="ECO:0000256" key="3">
    <source>
        <dbReference type="ARBA" id="ARBA00022729"/>
    </source>
</evidence>
<sequence length="227" mass="24611">MAVAADEPPDGLERLTINGTEVAVRDARSTPIEGLYRLRLESGEVVFSDAQGRYMLVGDLYENGPGGLVNLSRQAENQERREALASLDEDDMVIFRPAGEIKSTLTVFTDTSCPYCHKLHAEVPELNQRGIAVRYLAFPRAGENSPGARQLAQVWCSDNRSEAMSAAVRGEELSASGSACVAQIERDYELGKRLGVQGTPAVVFPDGSIVPGYLPVDQLTQLIDARS</sequence>
<dbReference type="GO" id="GO:0016853">
    <property type="term" value="F:isomerase activity"/>
    <property type="evidence" value="ECO:0007669"/>
    <property type="project" value="UniProtKB-KW"/>
</dbReference>
<feature type="domain" description="Disulphide bond isomerase DsbC/G N-terminal" evidence="8">
    <location>
        <begin position="21"/>
        <end position="64"/>
    </location>
</feature>
<dbReference type="SUPFAM" id="SSF52833">
    <property type="entry name" value="Thioredoxin-like"/>
    <property type="match status" value="1"/>
</dbReference>
<dbReference type="InterPro" id="IPR018950">
    <property type="entry name" value="DiS-bond_isomerase_DsbC/G_N"/>
</dbReference>